<feature type="domain" description="G-protein coupled receptors family 1 profile" evidence="9">
    <location>
        <begin position="1"/>
        <end position="133"/>
    </location>
</feature>
<dbReference type="Pfam" id="PF00001">
    <property type="entry name" value="7tm_1"/>
    <property type="match status" value="1"/>
</dbReference>
<dbReference type="HOGENOM" id="CLU_1348518_0_0_1"/>
<dbReference type="STRING" id="7719.ENSCINP00000031750"/>
<comment type="subcellular location">
    <subcellularLocation>
        <location evidence="1">Membrane</location>
        <topology evidence="1">Multi-pass membrane protein</topology>
    </subcellularLocation>
</comment>
<dbReference type="GO" id="GO:0071482">
    <property type="term" value="P:cellular response to light stimulus"/>
    <property type="evidence" value="ECO:0000318"/>
    <property type="project" value="GO_Central"/>
</dbReference>
<accession>H2XQ16</accession>
<organism evidence="10 11">
    <name type="scientific">Ciona intestinalis</name>
    <name type="common">Transparent sea squirt</name>
    <name type="synonym">Ascidia intestinalis</name>
    <dbReference type="NCBI Taxonomy" id="7719"/>
    <lineage>
        <taxon>Eukaryota</taxon>
        <taxon>Metazoa</taxon>
        <taxon>Chordata</taxon>
        <taxon>Tunicata</taxon>
        <taxon>Ascidiacea</taxon>
        <taxon>Phlebobranchia</taxon>
        <taxon>Cionidae</taxon>
        <taxon>Ciona</taxon>
    </lineage>
</organism>
<dbReference type="CDD" id="cd00637">
    <property type="entry name" value="7tm_classA_rhodopsin-like"/>
    <property type="match status" value="1"/>
</dbReference>
<name>H2XQ16_CIOIN</name>
<evidence type="ECO:0000256" key="1">
    <source>
        <dbReference type="ARBA" id="ARBA00004141"/>
    </source>
</evidence>
<dbReference type="PROSITE" id="PS50262">
    <property type="entry name" value="G_PROTEIN_RECEP_F1_2"/>
    <property type="match status" value="1"/>
</dbReference>
<evidence type="ECO:0000259" key="9">
    <source>
        <dbReference type="PROSITE" id="PS50262"/>
    </source>
</evidence>
<dbReference type="InterPro" id="IPR000276">
    <property type="entry name" value="GPCR_Rhodpsn"/>
</dbReference>
<keyword evidence="3 8" id="KW-1133">Transmembrane helix</keyword>
<dbReference type="GO" id="GO:0008020">
    <property type="term" value="F:G protein-coupled photoreceptor activity"/>
    <property type="evidence" value="ECO:0000318"/>
    <property type="project" value="GO_Central"/>
</dbReference>
<dbReference type="InParanoid" id="H2XQ16"/>
<feature type="transmembrane region" description="Helical" evidence="8">
    <location>
        <begin position="85"/>
        <end position="105"/>
    </location>
</feature>
<dbReference type="EMBL" id="EAAA01000806">
    <property type="status" value="NOT_ANNOTATED_CDS"/>
    <property type="molecule type" value="Genomic_DNA"/>
</dbReference>
<evidence type="ECO:0000256" key="5">
    <source>
        <dbReference type="ARBA" id="ARBA00023136"/>
    </source>
</evidence>
<keyword evidence="11" id="KW-1185">Reference proteome</keyword>
<dbReference type="OMA" id="HCSASIN"/>
<evidence type="ECO:0000313" key="10">
    <source>
        <dbReference type="Ensembl" id="ENSCINP00000031750.1"/>
    </source>
</evidence>
<proteinExistence type="predicted"/>
<dbReference type="PANTHER" id="PTHR24240">
    <property type="entry name" value="OPSIN"/>
    <property type="match status" value="1"/>
</dbReference>
<dbReference type="GO" id="GO:0007602">
    <property type="term" value="P:phototransduction"/>
    <property type="evidence" value="ECO:0000318"/>
    <property type="project" value="GO_Central"/>
</dbReference>
<reference evidence="11" key="1">
    <citation type="journal article" date="2002" name="Science">
        <title>The draft genome of Ciona intestinalis: insights into chordate and vertebrate origins.</title>
        <authorList>
            <person name="Dehal P."/>
            <person name="Satou Y."/>
            <person name="Campbell R.K."/>
            <person name="Chapman J."/>
            <person name="Degnan B."/>
            <person name="De Tomaso A."/>
            <person name="Davidson B."/>
            <person name="Di Gregorio A."/>
            <person name="Gelpke M."/>
            <person name="Goodstein D.M."/>
            <person name="Harafuji N."/>
            <person name="Hastings K.E."/>
            <person name="Ho I."/>
            <person name="Hotta K."/>
            <person name="Huang W."/>
            <person name="Kawashima T."/>
            <person name="Lemaire P."/>
            <person name="Martinez D."/>
            <person name="Meinertzhagen I.A."/>
            <person name="Necula S."/>
            <person name="Nonaka M."/>
            <person name="Putnam N."/>
            <person name="Rash S."/>
            <person name="Saiga H."/>
            <person name="Satake M."/>
            <person name="Terry A."/>
            <person name="Yamada L."/>
            <person name="Wang H.G."/>
            <person name="Awazu S."/>
            <person name="Azumi K."/>
            <person name="Boore J."/>
            <person name="Branno M."/>
            <person name="Chin-Bow S."/>
            <person name="DeSantis R."/>
            <person name="Doyle S."/>
            <person name="Francino P."/>
            <person name="Keys D.N."/>
            <person name="Haga S."/>
            <person name="Hayashi H."/>
            <person name="Hino K."/>
            <person name="Imai K.S."/>
            <person name="Inaba K."/>
            <person name="Kano S."/>
            <person name="Kobayashi K."/>
            <person name="Kobayashi M."/>
            <person name="Lee B.I."/>
            <person name="Makabe K.W."/>
            <person name="Manohar C."/>
            <person name="Matassi G."/>
            <person name="Medina M."/>
            <person name="Mochizuki Y."/>
            <person name="Mount S."/>
            <person name="Morishita T."/>
            <person name="Miura S."/>
            <person name="Nakayama A."/>
            <person name="Nishizaka S."/>
            <person name="Nomoto H."/>
            <person name="Ohta F."/>
            <person name="Oishi K."/>
            <person name="Rigoutsos I."/>
            <person name="Sano M."/>
            <person name="Sasaki A."/>
            <person name="Sasakura Y."/>
            <person name="Shoguchi E."/>
            <person name="Shin-i T."/>
            <person name="Spagnuolo A."/>
            <person name="Stainier D."/>
            <person name="Suzuki M.M."/>
            <person name="Tassy O."/>
            <person name="Takatori N."/>
            <person name="Tokuoka M."/>
            <person name="Yagi K."/>
            <person name="Yoshizaki F."/>
            <person name="Wada S."/>
            <person name="Zhang C."/>
            <person name="Hyatt P.D."/>
            <person name="Larimer F."/>
            <person name="Detter C."/>
            <person name="Doggett N."/>
            <person name="Glavina T."/>
            <person name="Hawkins T."/>
            <person name="Richardson P."/>
            <person name="Lucas S."/>
            <person name="Kohara Y."/>
            <person name="Levine M."/>
            <person name="Satoh N."/>
            <person name="Rokhsar D.S."/>
        </authorList>
    </citation>
    <scope>NUCLEOTIDE SEQUENCE [LARGE SCALE GENOMIC DNA]</scope>
</reference>
<evidence type="ECO:0000256" key="3">
    <source>
        <dbReference type="ARBA" id="ARBA00022989"/>
    </source>
</evidence>
<sequence length="203" mass="23424">MLAEQPYDYMIMECLWDDKFSNSYTISLVALLMVVPFIVICLCYERLYHIVKKRSKWLMAQGSLENNTTMTEAALDRDIRLLKTVAVIITAYMLFWMPYGVMIIAGKLYIPPVAKKIIGWMAFSNSAVNFIIYGVMNKSSRENYKHFLIRLLRGEFCGKAKPPTPNISVYTMNSPAGQRKFNTQATMVESRREKQLVHKLNVV</sequence>
<reference evidence="10" key="4">
    <citation type="submission" date="2025-09" db="UniProtKB">
        <authorList>
            <consortium name="Ensembl"/>
        </authorList>
    </citation>
    <scope>IDENTIFICATION</scope>
</reference>
<evidence type="ECO:0000256" key="4">
    <source>
        <dbReference type="ARBA" id="ARBA00023040"/>
    </source>
</evidence>
<keyword evidence="4" id="KW-0297">G-protein coupled receptor</keyword>
<reference evidence="10" key="3">
    <citation type="submission" date="2025-08" db="UniProtKB">
        <authorList>
            <consortium name="Ensembl"/>
        </authorList>
    </citation>
    <scope>IDENTIFICATION</scope>
</reference>
<dbReference type="InterPro" id="IPR050125">
    <property type="entry name" value="GPCR_opsins"/>
</dbReference>
<protein>
    <recommendedName>
        <fullName evidence="9">G-protein coupled receptors family 1 profile domain-containing protein</fullName>
    </recommendedName>
</protein>
<dbReference type="GO" id="GO:0005886">
    <property type="term" value="C:plasma membrane"/>
    <property type="evidence" value="ECO:0000318"/>
    <property type="project" value="GO_Central"/>
</dbReference>
<feature type="transmembrane region" description="Helical" evidence="8">
    <location>
        <begin position="117"/>
        <end position="136"/>
    </location>
</feature>
<feature type="transmembrane region" description="Helical" evidence="8">
    <location>
        <begin position="24"/>
        <end position="44"/>
    </location>
</feature>
<evidence type="ECO:0000313" key="11">
    <source>
        <dbReference type="Proteomes" id="UP000008144"/>
    </source>
</evidence>
<dbReference type="Ensembl" id="ENSCINT00000035454.1">
    <property type="protein sequence ID" value="ENSCINP00000031750.1"/>
    <property type="gene ID" value="ENSCING00000020518.1"/>
</dbReference>
<dbReference type="Gene3D" id="1.20.1070.10">
    <property type="entry name" value="Rhodopsin 7-helix transmembrane proteins"/>
    <property type="match status" value="1"/>
</dbReference>
<dbReference type="SUPFAM" id="SSF81321">
    <property type="entry name" value="Family A G protein-coupled receptor-like"/>
    <property type="match status" value="1"/>
</dbReference>
<reference evidence="10" key="2">
    <citation type="journal article" date="2008" name="Genome Biol.">
        <title>Improved genome assembly and evidence-based global gene model set for the chordate Ciona intestinalis: new insight into intron and operon populations.</title>
        <authorList>
            <person name="Satou Y."/>
            <person name="Mineta K."/>
            <person name="Ogasawara M."/>
            <person name="Sasakura Y."/>
            <person name="Shoguchi E."/>
            <person name="Ueno K."/>
            <person name="Yamada L."/>
            <person name="Matsumoto J."/>
            <person name="Wasserscheid J."/>
            <person name="Dewar K."/>
            <person name="Wiley G.B."/>
            <person name="Macmil S.L."/>
            <person name="Roe B.A."/>
            <person name="Zeller R.W."/>
            <person name="Hastings K.E."/>
            <person name="Lemaire P."/>
            <person name="Lindquist E."/>
            <person name="Endo T."/>
            <person name="Hotta K."/>
            <person name="Inaba K."/>
        </authorList>
    </citation>
    <scope>NUCLEOTIDE SEQUENCE [LARGE SCALE GENOMIC DNA]</scope>
    <source>
        <strain evidence="10">wild type</strain>
    </source>
</reference>
<dbReference type="Proteomes" id="UP000008144">
    <property type="component" value="Chromosome 11"/>
</dbReference>
<dbReference type="GO" id="GO:0007186">
    <property type="term" value="P:G protein-coupled receptor signaling pathway"/>
    <property type="evidence" value="ECO:0000318"/>
    <property type="project" value="GO_Central"/>
</dbReference>
<dbReference type="PRINTS" id="PR00237">
    <property type="entry name" value="GPCRRHODOPSN"/>
</dbReference>
<dbReference type="InterPro" id="IPR017452">
    <property type="entry name" value="GPCR_Rhodpsn_7TM"/>
</dbReference>
<keyword evidence="7" id="KW-0807">Transducer</keyword>
<keyword evidence="5 8" id="KW-0472">Membrane</keyword>
<evidence type="ECO:0000256" key="2">
    <source>
        <dbReference type="ARBA" id="ARBA00022692"/>
    </source>
</evidence>
<evidence type="ECO:0000256" key="7">
    <source>
        <dbReference type="ARBA" id="ARBA00023224"/>
    </source>
</evidence>
<dbReference type="AlphaFoldDB" id="H2XQ16"/>
<evidence type="ECO:0000256" key="6">
    <source>
        <dbReference type="ARBA" id="ARBA00023170"/>
    </source>
</evidence>
<keyword evidence="6" id="KW-0675">Receptor</keyword>
<evidence type="ECO:0000256" key="8">
    <source>
        <dbReference type="SAM" id="Phobius"/>
    </source>
</evidence>
<keyword evidence="2 8" id="KW-0812">Transmembrane</keyword>